<reference evidence="4 6" key="1">
    <citation type="journal article" date="2008" name="J. Bacteriol.">
        <title>Comparative genome analysis of 'Candidatus Phytoplasma australiense' (subgroup tuf-Australia I; rp-A) and 'Ca. Phytoplasma asteris' strains OY-M and AY-WB.</title>
        <authorList>
            <person name="Tran-Nguyen L.T."/>
            <person name="Kube M."/>
            <person name="Schneider B."/>
            <person name="Reinhardt R."/>
            <person name="Gibb K.S."/>
        </authorList>
    </citation>
    <scope>NUCLEOTIDE SEQUENCE [LARGE SCALE GENOMIC DNA]</scope>
</reference>
<protein>
    <recommendedName>
        <fullName evidence="2 3">Single-stranded DNA-binding protein</fullName>
    </recommendedName>
</protein>
<dbReference type="eggNOG" id="COG0629">
    <property type="taxonomic scope" value="Bacteria"/>
</dbReference>
<dbReference type="PIRSF" id="PIRSF002070">
    <property type="entry name" value="SSB"/>
    <property type="match status" value="1"/>
</dbReference>
<dbReference type="GO" id="GO:0003697">
    <property type="term" value="F:single-stranded DNA binding"/>
    <property type="evidence" value="ECO:0007669"/>
    <property type="project" value="InterPro"/>
</dbReference>
<dbReference type="CDD" id="cd04496">
    <property type="entry name" value="SSB_OBF"/>
    <property type="match status" value="1"/>
</dbReference>
<dbReference type="InterPro" id="IPR011344">
    <property type="entry name" value="ssDNA-bd"/>
</dbReference>
<evidence type="ECO:0000313" key="5">
    <source>
        <dbReference type="EMBL" id="CAM11742.1"/>
    </source>
</evidence>
<accession>B1V9N0</accession>
<dbReference type="PROSITE" id="PS50935">
    <property type="entry name" value="SSB"/>
    <property type="match status" value="1"/>
</dbReference>
<name>B1V9N0_PHYAS</name>
<dbReference type="AlphaFoldDB" id="B1V9N0"/>
<dbReference type="InterPro" id="IPR000424">
    <property type="entry name" value="Primosome_PriB/ssb"/>
</dbReference>
<dbReference type="NCBIfam" id="TIGR00621">
    <property type="entry name" value="ssb"/>
    <property type="match status" value="1"/>
</dbReference>
<dbReference type="EMBL" id="AM422018">
    <property type="protein sequence ID" value="CAM11742.1"/>
    <property type="molecule type" value="Genomic_DNA"/>
</dbReference>
<proteinExistence type="predicted"/>
<dbReference type="KEGG" id="pal:PA0408"/>
<evidence type="ECO:0000256" key="3">
    <source>
        <dbReference type="RuleBase" id="RU000524"/>
    </source>
</evidence>
<evidence type="ECO:0000313" key="4">
    <source>
        <dbReference type="EMBL" id="CAM11652.1"/>
    </source>
</evidence>
<evidence type="ECO:0000313" key="6">
    <source>
        <dbReference type="Proteomes" id="UP000008323"/>
    </source>
</evidence>
<evidence type="ECO:0000256" key="1">
    <source>
        <dbReference type="ARBA" id="ARBA00023125"/>
    </source>
</evidence>
<dbReference type="Pfam" id="PF00436">
    <property type="entry name" value="SSB"/>
    <property type="match status" value="1"/>
</dbReference>
<evidence type="ECO:0000256" key="2">
    <source>
        <dbReference type="PIRNR" id="PIRNR002070"/>
    </source>
</evidence>
<organism evidence="4 6">
    <name type="scientific">Phytoplasma australiense</name>
    <dbReference type="NCBI Taxonomy" id="59748"/>
    <lineage>
        <taxon>Bacteria</taxon>
        <taxon>Bacillati</taxon>
        <taxon>Mycoplasmatota</taxon>
        <taxon>Mollicutes</taxon>
        <taxon>Acholeplasmatales</taxon>
        <taxon>Acholeplasmataceae</taxon>
        <taxon>Candidatus Phytoplasma</taxon>
        <taxon>16SrXII (Stolbur group)</taxon>
    </lineage>
</organism>
<gene>
    <name evidence="4" type="ordered locus">PA0317</name>
    <name evidence="5" type="ordered locus">PA0408</name>
</gene>
<dbReference type="Gene3D" id="2.40.50.140">
    <property type="entry name" value="Nucleic acid-binding proteins"/>
    <property type="match status" value="1"/>
</dbReference>
<dbReference type="InterPro" id="IPR012340">
    <property type="entry name" value="NA-bd_OB-fold"/>
</dbReference>
<dbReference type="STRING" id="59748.PA0317"/>
<sequence length="103" mass="11946">MLNRTQLIGRLTKDPKKEFLNSKGERIAKVDFDLAVNIKDKVQYVPCVAFRTQADNLSQYTRKGSRIYAEGPIDVQKYTNNNKETKTYVRVVIKHIVFLDPKN</sequence>
<dbReference type="Proteomes" id="UP000008323">
    <property type="component" value="Chromosome"/>
</dbReference>
<dbReference type="EMBL" id="AM422018">
    <property type="protein sequence ID" value="CAM11652.1"/>
    <property type="molecule type" value="Genomic_DNA"/>
</dbReference>
<dbReference type="SUPFAM" id="SSF50249">
    <property type="entry name" value="Nucleic acid-binding proteins"/>
    <property type="match status" value="1"/>
</dbReference>
<dbReference type="GO" id="GO:0006260">
    <property type="term" value="P:DNA replication"/>
    <property type="evidence" value="ECO:0007669"/>
    <property type="project" value="InterPro"/>
</dbReference>
<dbReference type="KEGG" id="pal:PA0317"/>
<keyword evidence="1 2" id="KW-0238">DNA-binding</keyword>